<dbReference type="InParanoid" id="K0KDF8"/>
<evidence type="ECO:0000256" key="9">
    <source>
        <dbReference type="RuleBase" id="RU367010"/>
    </source>
</evidence>
<evidence type="ECO:0000256" key="5">
    <source>
        <dbReference type="ARBA" id="ARBA00022946"/>
    </source>
</evidence>
<comment type="similarity">
    <text evidence="1 9">Belongs to the complex I NDUFS4 subunit family.</text>
</comment>
<keyword evidence="5 9" id="KW-0809">Transit peptide</keyword>
<evidence type="ECO:0000256" key="7">
    <source>
        <dbReference type="ARBA" id="ARBA00023128"/>
    </source>
</evidence>
<dbReference type="Gene3D" id="3.30.160.190">
    <property type="entry name" value="atu1810 like domain"/>
    <property type="match status" value="1"/>
</dbReference>
<evidence type="ECO:0000313" key="11">
    <source>
        <dbReference type="Proteomes" id="UP000009328"/>
    </source>
</evidence>
<dbReference type="PANTHER" id="PTHR12219:SF8">
    <property type="entry name" value="NADH DEHYDROGENASE [UBIQUINONE] IRON-SULFUR PROTEIN 4, MITOCHONDRIAL"/>
    <property type="match status" value="1"/>
</dbReference>
<keyword evidence="11" id="KW-1185">Reference proteome</keyword>
<dbReference type="PANTHER" id="PTHR12219">
    <property type="entry name" value="NADH-UBIQUINONE OXIDOREDUCTASE"/>
    <property type="match status" value="1"/>
</dbReference>
<evidence type="ECO:0000256" key="3">
    <source>
        <dbReference type="ARBA" id="ARBA00022660"/>
    </source>
</evidence>
<evidence type="ECO:0000256" key="4">
    <source>
        <dbReference type="ARBA" id="ARBA00022792"/>
    </source>
</evidence>
<dbReference type="EMBL" id="CAIF01000008">
    <property type="protein sequence ID" value="CCH40951.1"/>
    <property type="molecule type" value="Genomic_DNA"/>
</dbReference>
<keyword evidence="8 9" id="KW-0472">Membrane</keyword>
<comment type="caution">
    <text evidence="10">The sequence shown here is derived from an EMBL/GenBank/DDBJ whole genome shotgun (WGS) entry which is preliminary data.</text>
</comment>
<keyword evidence="4 9" id="KW-0999">Mitochondrion inner membrane</keyword>
<dbReference type="GO" id="GO:0022900">
    <property type="term" value="P:electron transport chain"/>
    <property type="evidence" value="ECO:0007669"/>
    <property type="project" value="InterPro"/>
</dbReference>
<protein>
    <recommendedName>
        <fullName evidence="9">NADH dehydrogenase [ubiquinone] iron-sulfur protein 4, mitochondrial</fullName>
    </recommendedName>
</protein>
<dbReference type="eggNOG" id="KOG3389">
    <property type="taxonomic scope" value="Eukaryota"/>
</dbReference>
<organism evidence="10 11">
    <name type="scientific">Wickerhamomyces ciferrii (strain ATCC 14091 / BCRC 22168 / CBS 111 / JCM 3599 / NBRC 0793 / NRRL Y-1031 F-60-10)</name>
    <name type="common">Yeast</name>
    <name type="synonym">Pichia ciferrii</name>
    <dbReference type="NCBI Taxonomy" id="1206466"/>
    <lineage>
        <taxon>Eukaryota</taxon>
        <taxon>Fungi</taxon>
        <taxon>Dikarya</taxon>
        <taxon>Ascomycota</taxon>
        <taxon>Saccharomycotina</taxon>
        <taxon>Saccharomycetes</taxon>
        <taxon>Phaffomycetales</taxon>
        <taxon>Wickerhamomycetaceae</taxon>
        <taxon>Wickerhamomyces</taxon>
    </lineage>
</organism>
<keyword evidence="6 9" id="KW-0249">Electron transport</keyword>
<dbReference type="AlphaFoldDB" id="K0KDF8"/>
<evidence type="ECO:0000313" key="10">
    <source>
        <dbReference type="EMBL" id="CCH40951.1"/>
    </source>
</evidence>
<name>K0KDF8_WICCF</name>
<keyword evidence="2 9" id="KW-0813">Transport</keyword>
<dbReference type="STRING" id="1206466.K0KDF8"/>
<comment type="function">
    <text evidence="9">Accessory subunit of the mitochondrial membrane respiratory chain NADH dehydrogenase (Complex I), that is believed not to be involved in catalysis. Complex I functions in the transfer of electrons from NADH to the respiratory chain. The immediate electron acceptor for the enzyme is believed to be ubiquinone.</text>
</comment>
<evidence type="ECO:0000256" key="6">
    <source>
        <dbReference type="ARBA" id="ARBA00022982"/>
    </source>
</evidence>
<gene>
    <name evidence="10" type="ORF">BN7_485</name>
</gene>
<accession>K0KDF8</accession>
<dbReference type="Proteomes" id="UP000009328">
    <property type="component" value="Unassembled WGS sequence"/>
</dbReference>
<evidence type="ECO:0000256" key="1">
    <source>
        <dbReference type="ARBA" id="ARBA00005882"/>
    </source>
</evidence>
<sequence>MIKMLSLRNVYRGIPATSRKLHSSAFVTQRKQSDVIKQQEEEGELPKEIVSGAPQSLVTERVVRIYKESKPASQSGLWGKGHRWENDLIGYQSSSDYMLFDTKEAAIKFAEGQGWTFYVQEPNERRFKKKDYSKNFLHSPTKLKHIRTK</sequence>
<dbReference type="GO" id="GO:0005743">
    <property type="term" value="C:mitochondrial inner membrane"/>
    <property type="evidence" value="ECO:0007669"/>
    <property type="project" value="UniProtKB-SubCell"/>
</dbReference>
<evidence type="ECO:0000256" key="2">
    <source>
        <dbReference type="ARBA" id="ARBA00022448"/>
    </source>
</evidence>
<reference evidence="10 11" key="1">
    <citation type="journal article" date="2012" name="Eukaryot. Cell">
        <title>Draft genome sequence of Wickerhamomyces ciferrii NRRL Y-1031 F-60-10.</title>
        <authorList>
            <person name="Schneider J."/>
            <person name="Andrea H."/>
            <person name="Blom J."/>
            <person name="Jaenicke S."/>
            <person name="Ruckert C."/>
            <person name="Schorsch C."/>
            <person name="Szczepanowski R."/>
            <person name="Farwick M."/>
            <person name="Goesmann A."/>
            <person name="Puhler A."/>
            <person name="Schaffer S."/>
            <person name="Tauch A."/>
            <person name="Kohler T."/>
            <person name="Brinkrolf K."/>
        </authorList>
    </citation>
    <scope>NUCLEOTIDE SEQUENCE [LARGE SCALE GENOMIC DNA]</scope>
    <source>
        <strain evidence="11">ATCC 14091 / BCRC 22168 / CBS 111 / JCM 3599 / NBRC 0793 / NRRL Y-1031 F-60-10</strain>
    </source>
</reference>
<keyword evidence="3 9" id="KW-0679">Respiratory chain</keyword>
<keyword evidence="7 9" id="KW-0496">Mitochondrion</keyword>
<dbReference type="HOGENOM" id="CLU_077196_2_1_1"/>
<dbReference type="InterPro" id="IPR006885">
    <property type="entry name" value="NADH_UbQ_FeS_4_mit-like"/>
</dbReference>
<comment type="subcellular location">
    <subcellularLocation>
        <location evidence="9">Mitochondrion inner membrane</location>
        <topology evidence="9">Peripheral membrane protein</topology>
        <orientation evidence="9">Matrix side</orientation>
    </subcellularLocation>
</comment>
<dbReference type="InterPro" id="IPR038532">
    <property type="entry name" value="NDUFS4-like_sf"/>
</dbReference>
<proteinExistence type="inferred from homology"/>
<dbReference type="Pfam" id="PF04800">
    <property type="entry name" value="NDUS4"/>
    <property type="match status" value="1"/>
</dbReference>
<evidence type="ECO:0000256" key="8">
    <source>
        <dbReference type="ARBA" id="ARBA00023136"/>
    </source>
</evidence>